<organism evidence="1 2">
    <name type="scientific">Sinorhizobium fredii (strain USDA 257)</name>
    <dbReference type="NCBI Taxonomy" id="1185652"/>
    <lineage>
        <taxon>Bacteria</taxon>
        <taxon>Pseudomonadati</taxon>
        <taxon>Pseudomonadota</taxon>
        <taxon>Alphaproteobacteria</taxon>
        <taxon>Hyphomicrobiales</taxon>
        <taxon>Rhizobiaceae</taxon>
        <taxon>Sinorhizobium/Ensifer group</taxon>
        <taxon>Sinorhizobium</taxon>
    </lineage>
</organism>
<reference evidence="1 2" key="1">
    <citation type="journal article" date="2012" name="J. Bacteriol.">
        <title>Complete genome sequence of the broad-host-range strain Sinorhizobium fredii USDA257.</title>
        <authorList>
            <person name="Schuldes J."/>
            <person name="Rodriguez Orbegoso M."/>
            <person name="Schmeisser C."/>
            <person name="Krishnan H.B."/>
            <person name="Daniel R."/>
            <person name="Streit W.R."/>
        </authorList>
    </citation>
    <scope>NUCLEOTIDE SEQUENCE [LARGE SCALE GENOMIC DNA]</scope>
    <source>
        <strain evidence="1 2">USDA 257</strain>
    </source>
</reference>
<evidence type="ECO:0000313" key="1">
    <source>
        <dbReference type="EMBL" id="AFL51651.1"/>
    </source>
</evidence>
<protein>
    <submittedName>
        <fullName evidence="1">Uncharacterized protein</fullName>
    </submittedName>
</protein>
<dbReference type="HOGENOM" id="CLU_2847488_0_0_5"/>
<accession>I3X6Z5</accession>
<name>I3X6Z5_SINF2</name>
<proteinExistence type="predicted"/>
<evidence type="ECO:0000313" key="2">
    <source>
        <dbReference type="Proteomes" id="UP000006180"/>
    </source>
</evidence>
<gene>
    <name evidence="1" type="ORF">USDA257_c30830</name>
</gene>
<sequence>MTKASTGGFHRRSLLKTTATAALTRAHVRHEVMEIRALLDRTYLNCREAVHKPLYERHLFVEAAE</sequence>
<dbReference type="RefSeq" id="WP_014763813.1">
    <property type="nucleotide sequence ID" value="NC_018000.1"/>
</dbReference>
<dbReference type="Proteomes" id="UP000006180">
    <property type="component" value="Chromosome"/>
</dbReference>
<dbReference type="PATRIC" id="fig|1185652.3.peg.3204"/>
<dbReference type="KEGG" id="sfd:USDA257_c30830"/>
<dbReference type="EMBL" id="CP003563">
    <property type="protein sequence ID" value="AFL51651.1"/>
    <property type="molecule type" value="Genomic_DNA"/>
</dbReference>
<dbReference type="AlphaFoldDB" id="I3X6Z5"/>
<dbReference type="STRING" id="1185652.USDA257_c30830"/>